<protein>
    <submittedName>
        <fullName evidence="1">Uncharacterized protein</fullName>
    </submittedName>
</protein>
<evidence type="ECO:0000313" key="2">
    <source>
        <dbReference type="Proteomes" id="UP001608902"/>
    </source>
</evidence>
<dbReference type="PANTHER" id="PTHR19297">
    <property type="entry name" value="GLYCOSYLTRANSFERASE 14 FAMILY MEMBER"/>
    <property type="match status" value="1"/>
</dbReference>
<evidence type="ECO:0000313" key="1">
    <source>
        <dbReference type="EMBL" id="MFH4984938.1"/>
    </source>
</evidence>
<name>A0ABD6EY87_9BILA</name>
<accession>A0ABD6EY87</accession>
<sequence length="145" mass="16821">MYAVIGAPGGYSEELVDFSIYLWLLEKGSRQKTVNDSVASNSISHYISRYQSWEYHNHPCKGYMSSHSCVYGANDVKNILKQPHIIAHKFELNFEAEAYYCLYKSVRERALDDIRKFNDKPYGDTIGKRFARYLTKKKQTSTQNS</sequence>
<dbReference type="PANTHER" id="PTHR19297:SF185">
    <property type="entry name" value="BETA-1,3-GALACTOSYL-O-GLYCOSYL-GLYCOPROTEIN BETA-1,6-N-ACETYLGLUCOSAMINYLTRANSFERASE 3"/>
    <property type="match status" value="1"/>
</dbReference>
<dbReference type="Proteomes" id="UP001608902">
    <property type="component" value="Unassembled WGS sequence"/>
</dbReference>
<gene>
    <name evidence="1" type="ORF">AB6A40_011647</name>
</gene>
<organism evidence="1 2">
    <name type="scientific">Gnathostoma spinigerum</name>
    <dbReference type="NCBI Taxonomy" id="75299"/>
    <lineage>
        <taxon>Eukaryota</taxon>
        <taxon>Metazoa</taxon>
        <taxon>Ecdysozoa</taxon>
        <taxon>Nematoda</taxon>
        <taxon>Chromadorea</taxon>
        <taxon>Rhabditida</taxon>
        <taxon>Spirurina</taxon>
        <taxon>Gnathostomatomorpha</taxon>
        <taxon>Gnathostomatoidea</taxon>
        <taxon>Gnathostomatidae</taxon>
        <taxon>Gnathostoma</taxon>
    </lineage>
</organism>
<comment type="caution">
    <text evidence="1">The sequence shown here is derived from an EMBL/GenBank/DDBJ whole genome shotgun (WGS) entry which is preliminary data.</text>
</comment>
<proteinExistence type="predicted"/>
<dbReference type="AlphaFoldDB" id="A0ABD6EY87"/>
<dbReference type="EMBL" id="JBGFUD010023962">
    <property type="protein sequence ID" value="MFH4984938.1"/>
    <property type="molecule type" value="Genomic_DNA"/>
</dbReference>
<reference evidence="1 2" key="1">
    <citation type="submission" date="2024-08" db="EMBL/GenBank/DDBJ databases">
        <title>Gnathostoma spinigerum genome.</title>
        <authorList>
            <person name="Gonzalez-Bertolin B."/>
            <person name="Monzon S."/>
            <person name="Zaballos A."/>
            <person name="Jimenez P."/>
            <person name="Dekumyoy P."/>
            <person name="Varona S."/>
            <person name="Cuesta I."/>
            <person name="Sumanam S."/>
            <person name="Adisakwattana P."/>
            <person name="Gasser R.B."/>
            <person name="Hernandez-Gonzalez A."/>
            <person name="Young N.D."/>
            <person name="Perteguer M.J."/>
        </authorList>
    </citation>
    <scope>NUCLEOTIDE SEQUENCE [LARGE SCALE GENOMIC DNA]</scope>
    <source>
        <strain evidence="1">AL3</strain>
        <tissue evidence="1">Liver</tissue>
    </source>
</reference>
<keyword evidence="2" id="KW-1185">Reference proteome</keyword>